<evidence type="ECO:0000256" key="3">
    <source>
        <dbReference type="ARBA" id="ARBA00005553"/>
    </source>
</evidence>
<evidence type="ECO:0000256" key="1">
    <source>
        <dbReference type="ARBA" id="ARBA00004434"/>
    </source>
</evidence>
<keyword evidence="8" id="KW-0560">Oxidoreductase</keyword>
<dbReference type="Gene3D" id="4.10.95.10">
    <property type="entry name" value="Cytochrome c oxidase, subunit VIa"/>
    <property type="match status" value="1"/>
</dbReference>
<comment type="caution">
    <text evidence="14">The sequence shown here is derived from an EMBL/GenBank/DDBJ whole genome shotgun (WGS) entry which is preliminary data.</text>
</comment>
<reference evidence="14 15" key="1">
    <citation type="submission" date="2023-03" db="EMBL/GenBank/DDBJ databases">
        <title>Genome insight into feeding habits of ladybird beetles.</title>
        <authorList>
            <person name="Li H.-S."/>
            <person name="Huang Y.-H."/>
            <person name="Pang H."/>
        </authorList>
    </citation>
    <scope>NUCLEOTIDE SEQUENCE [LARGE SCALE GENOMIC DNA]</scope>
    <source>
        <strain evidence="14">SYSU_2023b</strain>
        <tissue evidence="14">Whole body</tissue>
    </source>
</reference>
<keyword evidence="7 13" id="KW-1133">Transmembrane helix</keyword>
<dbReference type="InterPro" id="IPR001349">
    <property type="entry name" value="Cyt_c_oxidase_su6a"/>
</dbReference>
<dbReference type="AlphaFoldDB" id="A0AAW1UYE4"/>
<evidence type="ECO:0000256" key="4">
    <source>
        <dbReference type="ARBA" id="ARBA00022692"/>
    </source>
</evidence>
<evidence type="ECO:0000313" key="15">
    <source>
        <dbReference type="Proteomes" id="UP001431783"/>
    </source>
</evidence>
<comment type="pathway">
    <text evidence="2">Energy metabolism; oxidative phosphorylation.</text>
</comment>
<evidence type="ECO:0000256" key="7">
    <source>
        <dbReference type="ARBA" id="ARBA00022989"/>
    </source>
</evidence>
<gene>
    <name evidence="14" type="ORF">WA026_000166</name>
</gene>
<evidence type="ECO:0000256" key="12">
    <source>
        <dbReference type="RuleBase" id="RU004397"/>
    </source>
</evidence>
<feature type="transmembrane region" description="Helical" evidence="13">
    <location>
        <begin position="56"/>
        <end position="77"/>
    </location>
</feature>
<evidence type="ECO:0000256" key="9">
    <source>
        <dbReference type="ARBA" id="ARBA00023128"/>
    </source>
</evidence>
<keyword evidence="6" id="KW-0809">Transit peptide</keyword>
<keyword evidence="4 13" id="KW-0812">Transmembrane</keyword>
<comment type="similarity">
    <text evidence="3 11">Belongs to the cytochrome c oxidase subunit 6A family.</text>
</comment>
<comment type="subcellular location">
    <subcellularLocation>
        <location evidence="1">Mitochondrion inner membrane</location>
        <topology evidence="1">Single-pass membrane protein</topology>
    </subcellularLocation>
</comment>
<accession>A0AAW1UYE4</accession>
<dbReference type="SUPFAM" id="SSF81411">
    <property type="entry name" value="Mitochondrial cytochrome c oxidase subunit VIa"/>
    <property type="match status" value="1"/>
</dbReference>
<dbReference type="GO" id="GO:0016491">
    <property type="term" value="F:oxidoreductase activity"/>
    <property type="evidence" value="ECO:0007669"/>
    <property type="project" value="UniProtKB-KW"/>
</dbReference>
<dbReference type="Proteomes" id="UP001431783">
    <property type="component" value="Unassembled WGS sequence"/>
</dbReference>
<dbReference type="PANTHER" id="PTHR11504:SF0">
    <property type="entry name" value="CYTOCHROME C OXIDASE SUBUNIT"/>
    <property type="match status" value="1"/>
</dbReference>
<evidence type="ECO:0000256" key="10">
    <source>
        <dbReference type="ARBA" id="ARBA00023136"/>
    </source>
</evidence>
<dbReference type="PANTHER" id="PTHR11504">
    <property type="entry name" value="CYTOCHROME C OXIDASE POLYPEPTIDE VIA"/>
    <property type="match status" value="1"/>
</dbReference>
<sequence length="129" mass="15184">MSNLNHLKYFKYSYGTKLISFLKPQSIGSNNVNTSLILFRNRSHSSSRHSSGGFKIYKSIFLFICLPVIIGLSYWNYNQHVHEKSCYQRPPFVKYSYLYLRSKRFPWGDGNKSLFHNKEKNALPEGYED</sequence>
<evidence type="ECO:0000256" key="8">
    <source>
        <dbReference type="ARBA" id="ARBA00023002"/>
    </source>
</evidence>
<evidence type="ECO:0000256" key="11">
    <source>
        <dbReference type="RuleBase" id="RU004396"/>
    </source>
</evidence>
<keyword evidence="10 12" id="KW-0472">Membrane</keyword>
<dbReference type="Pfam" id="PF02046">
    <property type="entry name" value="COX6A"/>
    <property type="match status" value="1"/>
</dbReference>
<dbReference type="InterPro" id="IPR036418">
    <property type="entry name" value="Cyt_c_oxidase_su6a_sf"/>
</dbReference>
<dbReference type="GO" id="GO:0005743">
    <property type="term" value="C:mitochondrial inner membrane"/>
    <property type="evidence" value="ECO:0007669"/>
    <property type="project" value="UniProtKB-SubCell"/>
</dbReference>
<evidence type="ECO:0000256" key="5">
    <source>
        <dbReference type="ARBA" id="ARBA00022792"/>
    </source>
</evidence>
<keyword evidence="5 12" id="KW-0999">Mitochondrion inner membrane</keyword>
<keyword evidence="15" id="KW-1185">Reference proteome</keyword>
<dbReference type="GO" id="GO:0006123">
    <property type="term" value="P:mitochondrial electron transport, cytochrome c to oxygen"/>
    <property type="evidence" value="ECO:0007669"/>
    <property type="project" value="TreeGrafter"/>
</dbReference>
<dbReference type="EMBL" id="JARQZJ010000121">
    <property type="protein sequence ID" value="KAK9887858.1"/>
    <property type="molecule type" value="Genomic_DNA"/>
</dbReference>
<evidence type="ECO:0000256" key="6">
    <source>
        <dbReference type="ARBA" id="ARBA00022946"/>
    </source>
</evidence>
<evidence type="ECO:0000256" key="2">
    <source>
        <dbReference type="ARBA" id="ARBA00004673"/>
    </source>
</evidence>
<proteinExistence type="inferred from homology"/>
<keyword evidence="9 12" id="KW-0496">Mitochondrion</keyword>
<organism evidence="14 15">
    <name type="scientific">Henosepilachna vigintioctopunctata</name>
    <dbReference type="NCBI Taxonomy" id="420089"/>
    <lineage>
        <taxon>Eukaryota</taxon>
        <taxon>Metazoa</taxon>
        <taxon>Ecdysozoa</taxon>
        <taxon>Arthropoda</taxon>
        <taxon>Hexapoda</taxon>
        <taxon>Insecta</taxon>
        <taxon>Pterygota</taxon>
        <taxon>Neoptera</taxon>
        <taxon>Endopterygota</taxon>
        <taxon>Coleoptera</taxon>
        <taxon>Polyphaga</taxon>
        <taxon>Cucujiformia</taxon>
        <taxon>Coccinelloidea</taxon>
        <taxon>Coccinellidae</taxon>
        <taxon>Epilachninae</taxon>
        <taxon>Epilachnini</taxon>
        <taxon>Henosepilachna</taxon>
    </lineage>
</organism>
<dbReference type="InterPro" id="IPR018507">
    <property type="entry name" value="Cyt_c_oxidase_su6a_CS"/>
</dbReference>
<dbReference type="PROSITE" id="PS01329">
    <property type="entry name" value="COX6A"/>
    <property type="match status" value="1"/>
</dbReference>
<dbReference type="GO" id="GO:0030234">
    <property type="term" value="F:enzyme regulator activity"/>
    <property type="evidence" value="ECO:0007669"/>
    <property type="project" value="TreeGrafter"/>
</dbReference>
<name>A0AAW1UYE4_9CUCU</name>
<evidence type="ECO:0000256" key="13">
    <source>
        <dbReference type="SAM" id="Phobius"/>
    </source>
</evidence>
<evidence type="ECO:0000313" key="14">
    <source>
        <dbReference type="EMBL" id="KAK9887858.1"/>
    </source>
</evidence>
<protein>
    <recommendedName>
        <fullName evidence="12">Cytochrome c oxidase subunit</fullName>
    </recommendedName>
    <alternativeName>
        <fullName evidence="12">Cytochrome c oxidase polypeptide VIa</fullName>
    </alternativeName>
</protein>